<evidence type="ECO:0000313" key="1">
    <source>
        <dbReference type="EMBL" id="CAB1452012.1"/>
    </source>
</evidence>
<evidence type="ECO:0000313" key="2">
    <source>
        <dbReference type="Proteomes" id="UP001153269"/>
    </source>
</evidence>
<comment type="caution">
    <text evidence="1">The sequence shown here is derived from an EMBL/GenBank/DDBJ whole genome shotgun (WGS) entry which is preliminary data.</text>
</comment>
<dbReference type="Proteomes" id="UP001153269">
    <property type="component" value="Unassembled WGS sequence"/>
</dbReference>
<reference evidence="1" key="1">
    <citation type="submission" date="2020-03" db="EMBL/GenBank/DDBJ databases">
        <authorList>
            <person name="Weist P."/>
        </authorList>
    </citation>
    <scope>NUCLEOTIDE SEQUENCE</scope>
</reference>
<proteinExistence type="predicted"/>
<dbReference type="EMBL" id="CADEAL010004112">
    <property type="protein sequence ID" value="CAB1452012.1"/>
    <property type="molecule type" value="Genomic_DNA"/>
</dbReference>
<protein>
    <submittedName>
        <fullName evidence="1">Uncharacterized protein</fullName>
    </submittedName>
</protein>
<accession>A0A9N7Z6W5</accession>
<name>A0A9N7Z6W5_PLEPL</name>
<gene>
    <name evidence="1" type="ORF">PLEPLA_LOCUS39751</name>
</gene>
<sequence length="189" mass="21109">MCLLAQLPCLPPPFSLTVVWSFSFQESSTPLPPAVLYPDTDPGHIIRHLVPYVLQSENLIRVNRPITEVPHWRARKSTAALTPEKSGSSSTFLKSHRPVDAVSNIVKIPNNKVPVFHIADTQLTLHLMVVVMETGQCETSSIHPTASFWFWCCSPVSHPRLKREFLISHVPITEKIDQCTTSDCETGTT</sequence>
<keyword evidence="2" id="KW-1185">Reference proteome</keyword>
<dbReference type="AlphaFoldDB" id="A0A9N7Z6W5"/>
<organism evidence="1 2">
    <name type="scientific">Pleuronectes platessa</name>
    <name type="common">European plaice</name>
    <dbReference type="NCBI Taxonomy" id="8262"/>
    <lineage>
        <taxon>Eukaryota</taxon>
        <taxon>Metazoa</taxon>
        <taxon>Chordata</taxon>
        <taxon>Craniata</taxon>
        <taxon>Vertebrata</taxon>
        <taxon>Euteleostomi</taxon>
        <taxon>Actinopterygii</taxon>
        <taxon>Neopterygii</taxon>
        <taxon>Teleostei</taxon>
        <taxon>Neoteleostei</taxon>
        <taxon>Acanthomorphata</taxon>
        <taxon>Carangaria</taxon>
        <taxon>Pleuronectiformes</taxon>
        <taxon>Pleuronectoidei</taxon>
        <taxon>Pleuronectidae</taxon>
        <taxon>Pleuronectes</taxon>
    </lineage>
</organism>